<dbReference type="Proteomes" id="UP000031443">
    <property type="component" value="Unassembled WGS sequence"/>
</dbReference>
<dbReference type="Gene3D" id="2.60.40.3210">
    <property type="entry name" value="Zona pellucida, ZP-N domain"/>
    <property type="match status" value="1"/>
</dbReference>
<evidence type="ECO:0000256" key="1">
    <source>
        <dbReference type="ARBA" id="ARBA00023157"/>
    </source>
</evidence>
<dbReference type="STRING" id="8469.M7BWZ2"/>
<dbReference type="InterPro" id="IPR042235">
    <property type="entry name" value="ZP-C_dom"/>
</dbReference>
<evidence type="ECO:0000256" key="3">
    <source>
        <dbReference type="SAM" id="MobiDB-lite"/>
    </source>
</evidence>
<evidence type="ECO:0000313" key="6">
    <source>
        <dbReference type="Proteomes" id="UP000031443"/>
    </source>
</evidence>
<name>M7BWZ2_CHEMY</name>
<feature type="domain" description="ZP" evidence="4">
    <location>
        <begin position="670"/>
        <end position="932"/>
    </location>
</feature>
<evidence type="ECO:0000259" key="4">
    <source>
        <dbReference type="PROSITE" id="PS51034"/>
    </source>
</evidence>
<reference evidence="6" key="1">
    <citation type="journal article" date="2013" name="Nat. Genet.">
        <title>The draft genomes of soft-shell turtle and green sea turtle yield insights into the development and evolution of the turtle-specific body plan.</title>
        <authorList>
            <person name="Wang Z."/>
            <person name="Pascual-Anaya J."/>
            <person name="Zadissa A."/>
            <person name="Li W."/>
            <person name="Niimura Y."/>
            <person name="Huang Z."/>
            <person name="Li C."/>
            <person name="White S."/>
            <person name="Xiong Z."/>
            <person name="Fang D."/>
            <person name="Wang B."/>
            <person name="Ming Y."/>
            <person name="Chen Y."/>
            <person name="Zheng Y."/>
            <person name="Kuraku S."/>
            <person name="Pignatelli M."/>
            <person name="Herrero J."/>
            <person name="Beal K."/>
            <person name="Nozawa M."/>
            <person name="Li Q."/>
            <person name="Wang J."/>
            <person name="Zhang H."/>
            <person name="Yu L."/>
            <person name="Shigenobu S."/>
            <person name="Wang J."/>
            <person name="Liu J."/>
            <person name="Flicek P."/>
            <person name="Searle S."/>
            <person name="Wang J."/>
            <person name="Kuratani S."/>
            <person name="Yin Y."/>
            <person name="Aken B."/>
            <person name="Zhang G."/>
            <person name="Irie N."/>
        </authorList>
    </citation>
    <scope>NUCLEOTIDE SEQUENCE [LARGE SCALE GENOMIC DNA]</scope>
</reference>
<dbReference type="InterPro" id="IPR058876">
    <property type="entry name" value="Ig-like_ZP"/>
</dbReference>
<gene>
    <name evidence="5" type="ORF">UY3_00374</name>
</gene>
<evidence type="ECO:0000256" key="2">
    <source>
        <dbReference type="ARBA" id="ARBA00023180"/>
    </source>
</evidence>
<dbReference type="Gene3D" id="2.60.40.4100">
    <property type="entry name" value="Zona pellucida, ZP-C domain"/>
    <property type="match status" value="1"/>
</dbReference>
<proteinExistence type="predicted"/>
<dbReference type="Pfam" id="PF26562">
    <property type="entry name" value="Ig-like"/>
    <property type="match status" value="1"/>
</dbReference>
<evidence type="ECO:0000313" key="5">
    <source>
        <dbReference type="EMBL" id="EMP42346.1"/>
    </source>
</evidence>
<dbReference type="InterPro" id="IPR001507">
    <property type="entry name" value="ZP_dom"/>
</dbReference>
<dbReference type="InterPro" id="IPR055356">
    <property type="entry name" value="ZP-N"/>
</dbReference>
<dbReference type="AlphaFoldDB" id="M7BWZ2"/>
<dbReference type="EMBL" id="KB475300">
    <property type="protein sequence ID" value="EMP42346.1"/>
    <property type="molecule type" value="Genomic_DNA"/>
</dbReference>
<feature type="region of interest" description="Disordered" evidence="3">
    <location>
        <begin position="1042"/>
        <end position="1079"/>
    </location>
</feature>
<keyword evidence="6" id="KW-1185">Reference proteome</keyword>
<dbReference type="InterPro" id="IPR048290">
    <property type="entry name" value="ZP_chr"/>
</dbReference>
<dbReference type="PROSITE" id="PS51034">
    <property type="entry name" value="ZP_2"/>
    <property type="match status" value="1"/>
</dbReference>
<keyword evidence="2" id="KW-0325">Glycoprotein</keyword>
<dbReference type="Pfam" id="PF23344">
    <property type="entry name" value="ZP-N"/>
    <property type="match status" value="1"/>
</dbReference>
<protein>
    <submittedName>
        <fullName evidence="5">Zona pellucida sperm-binding protein 2</fullName>
    </submittedName>
</protein>
<keyword evidence="1" id="KW-1015">Disulfide bond</keyword>
<sequence>MLHNICAFCDLCQWVEPCKSVDIHSLYIRVYPHPQTGCGYPQTMFADRRWMQIQILYLEPCKTADICFISTDICIHTCFISTDICIHVWISADHVCRLRIGYGYKFCIRAELYVWGEFLAQRLLVSMGLAHLFRGNFARLRKLALGSLSSECLGSLLRIALNAEYFEDKYLIFAAVDQFGTAQEIDGTLAAQCGYTIEYNYWGNIEFRASIISCYTHIESDVYTVTVQIKTATNPDMKNALTHLKTVSCPYSPWHPRELVCETNYMEVSVRRNVPQITADLLQDEPEDWALAFPEVRGVTFSAVRASTFYKQRWMILMVDTAVACPIDGVDYTDDTITWTIPKNLPTLSAGATSFNDLLVEIGVDLHKLSAREIASRKYVLSNNTDEITIQMPIGAEGGYYKTHVSEGQHGTKYYINLFLEHQWEDNRWGVTKHTIIKKIETPFKLVPPTITNNTNSSIRLVNVTVGTFLPDVELVNLTIDDTTVTVPEALQHGYKVYETRYPNGSKGYVIETPFNVPSIKKEYLTEDTRLYILNVTLGFIVQPTHETFTVPVITISPVKDAVLPSARGFCDDENLYLTVVRGNVDQNWLPFISNLSLSPDAAQKHNYGLDDNGTHFTIRVPLYAPHVLYEDIHPSGITASLHVTMKDNTLADMTDFSISCRFSPKELIDCLPNGTMAITAVKLAGITDLDTSLFVLRDKQCRPVTVTEKSATFIFHVNTCGTSRKFENTFMTYENDVSYFRPGSITPIYQLKCACQYIINETIVVQYSSKNNPAPSVEPGFGSLALTLRLFKDKSYSDSYKDIEYPVVKYLKEALYFEVELLHSEDPQLELYLEDCWATASQDRDSSPQWSVITDSCENAEDSHQTIFHKVDSDSRVKFPTHLKRFEVKMFTFMQDGNALLEQIYFHCSVVICDARRPASDLLCARRCIPRKQRLGAGAPAAIVAAGSLGPFKSPPSYQLQRQLGAWGNLKGPELQLLLLQWSPGPFKSLRSPGGSWLPLLLWQSFKGPGAPLWSPLPGARDLCCPSPGVAVARLHQGFKGSSRPGPFNPLQNPTTTTQGSGRDLKGPRRVVGAGAPGPFKSLPLLPQGFKWPSQSRSWYSTPALTGTPYQLAFTTG</sequence>
<organism evidence="5 6">
    <name type="scientific">Chelonia mydas</name>
    <name type="common">Green sea-turtle</name>
    <name type="synonym">Chelonia agassizi</name>
    <dbReference type="NCBI Taxonomy" id="8469"/>
    <lineage>
        <taxon>Eukaryota</taxon>
        <taxon>Metazoa</taxon>
        <taxon>Chordata</taxon>
        <taxon>Craniata</taxon>
        <taxon>Vertebrata</taxon>
        <taxon>Euteleostomi</taxon>
        <taxon>Archelosauria</taxon>
        <taxon>Testudinata</taxon>
        <taxon>Testudines</taxon>
        <taxon>Cryptodira</taxon>
        <taxon>Durocryptodira</taxon>
        <taxon>Americhelydia</taxon>
        <taxon>Chelonioidea</taxon>
        <taxon>Cheloniidae</taxon>
        <taxon>Chelonia</taxon>
    </lineage>
</organism>
<dbReference type="Pfam" id="PF00100">
    <property type="entry name" value="Zona_pellucida"/>
    <property type="match status" value="1"/>
</dbReference>
<dbReference type="SMART" id="SM00241">
    <property type="entry name" value="ZP"/>
    <property type="match status" value="1"/>
</dbReference>
<dbReference type="InterPro" id="IPR055355">
    <property type="entry name" value="ZP-C"/>
</dbReference>
<dbReference type="PANTHER" id="PTHR47130:SF3">
    <property type="entry name" value="ZONA PELLUCIDA PROTEIN"/>
    <property type="match status" value="1"/>
</dbReference>
<feature type="compositionally biased region" description="Polar residues" evidence="3">
    <location>
        <begin position="1051"/>
        <end position="1062"/>
    </location>
</feature>
<dbReference type="PRINTS" id="PR00023">
    <property type="entry name" value="ZPELLUCIDA"/>
</dbReference>
<dbReference type="eggNOG" id="ENOG502REY8">
    <property type="taxonomic scope" value="Eukaryota"/>
</dbReference>
<accession>M7BWZ2</accession>
<dbReference type="PANTHER" id="PTHR47130">
    <property type="entry name" value="SI:DKEY-19B23.11-RELATED"/>
    <property type="match status" value="1"/>
</dbReference>